<reference evidence="10" key="1">
    <citation type="submission" date="2021-01" db="EMBL/GenBank/DDBJ databases">
        <authorList>
            <person name="Corre E."/>
            <person name="Pelletier E."/>
            <person name="Niang G."/>
            <person name="Scheremetjew M."/>
            <person name="Finn R."/>
            <person name="Kale V."/>
            <person name="Holt S."/>
            <person name="Cochrane G."/>
            <person name="Meng A."/>
            <person name="Brown T."/>
            <person name="Cohen L."/>
        </authorList>
    </citation>
    <scope>NUCLEOTIDE SEQUENCE</scope>
    <source>
        <strain evidence="10">RCC1693</strain>
    </source>
</reference>
<evidence type="ECO:0000259" key="9">
    <source>
        <dbReference type="Pfam" id="PF01553"/>
    </source>
</evidence>
<dbReference type="GO" id="GO:0005783">
    <property type="term" value="C:endoplasmic reticulum"/>
    <property type="evidence" value="ECO:0007669"/>
    <property type="project" value="TreeGrafter"/>
</dbReference>
<gene>
    <name evidence="10" type="ORF">FPAR1323_LOCUS2847</name>
</gene>
<keyword evidence="7" id="KW-0472">Membrane</keyword>
<dbReference type="GO" id="GO:0006629">
    <property type="term" value="P:lipid metabolic process"/>
    <property type="evidence" value="ECO:0007669"/>
    <property type="project" value="UniProtKB-KW"/>
</dbReference>
<evidence type="ECO:0000256" key="6">
    <source>
        <dbReference type="ARBA" id="ARBA00023098"/>
    </source>
</evidence>
<evidence type="ECO:0000256" key="7">
    <source>
        <dbReference type="ARBA" id="ARBA00023136"/>
    </source>
</evidence>
<sequence>MFSAAVQHDMTLVCHAAYESFWDGSKQLGFLNRTIYTDSGVGTAAQKAKTRDEILEAVKPGKKEPLVIFPEGTCNNCNIALMQYQKFVFGLGVPVIPIALKIWNPWPIEYMMTFGPIEGNLLTFLFMPMVVYNFQVMDPETIGPDETDGQFASRVQKLTAEKLGTGISNFNFRHKEHMMEAVNGQLDERYWKSQDAAQECYEFRCDMASRGGLVGLSHPDTRTMRETPRLLAKRRRLIKIHSQMKKKRGKAKITPK</sequence>
<dbReference type="PANTHER" id="PTHR23063:SF52">
    <property type="entry name" value="LYSOPHOSPHATIDYLCHOLINE ACYLTRANSFERASE"/>
    <property type="match status" value="1"/>
</dbReference>
<evidence type="ECO:0000313" key="10">
    <source>
        <dbReference type="EMBL" id="CAD9390689.1"/>
    </source>
</evidence>
<evidence type="ECO:0000256" key="1">
    <source>
        <dbReference type="ARBA" id="ARBA00004370"/>
    </source>
</evidence>
<keyword evidence="3" id="KW-0808">Transferase</keyword>
<evidence type="ECO:0000256" key="3">
    <source>
        <dbReference type="ARBA" id="ARBA00022679"/>
    </source>
</evidence>
<evidence type="ECO:0000256" key="8">
    <source>
        <dbReference type="ARBA" id="ARBA00023315"/>
    </source>
</evidence>
<comment type="similarity">
    <text evidence="2">Belongs to the 1-acyl-sn-glycerol-3-phosphate acyltransferase family.</text>
</comment>
<keyword evidence="8" id="KW-0012">Acyltransferase</keyword>
<evidence type="ECO:0000256" key="2">
    <source>
        <dbReference type="ARBA" id="ARBA00008655"/>
    </source>
</evidence>
<accession>A0A7S2FG82</accession>
<protein>
    <recommendedName>
        <fullName evidence="9">Phospholipid/glycerol acyltransferase domain-containing protein</fullName>
    </recommendedName>
</protein>
<comment type="subcellular location">
    <subcellularLocation>
        <location evidence="1">Membrane</location>
    </subcellularLocation>
</comment>
<evidence type="ECO:0000256" key="4">
    <source>
        <dbReference type="ARBA" id="ARBA00022692"/>
    </source>
</evidence>
<keyword evidence="6" id="KW-0443">Lipid metabolism</keyword>
<dbReference type="Pfam" id="PF01553">
    <property type="entry name" value="Acyltransferase"/>
    <property type="match status" value="1"/>
</dbReference>
<dbReference type="GO" id="GO:0016020">
    <property type="term" value="C:membrane"/>
    <property type="evidence" value="ECO:0007669"/>
    <property type="project" value="UniProtKB-SubCell"/>
</dbReference>
<dbReference type="InterPro" id="IPR002123">
    <property type="entry name" value="Plipid/glycerol_acylTrfase"/>
</dbReference>
<dbReference type="EMBL" id="HBGT01005201">
    <property type="protein sequence ID" value="CAD9390689.1"/>
    <property type="molecule type" value="Transcribed_RNA"/>
</dbReference>
<evidence type="ECO:0000256" key="5">
    <source>
        <dbReference type="ARBA" id="ARBA00022989"/>
    </source>
</evidence>
<dbReference type="PANTHER" id="PTHR23063">
    <property type="entry name" value="PHOSPHOLIPID ACYLTRANSFERASE"/>
    <property type="match status" value="1"/>
</dbReference>
<name>A0A7S2FG82_9STRA</name>
<dbReference type="GO" id="GO:0042171">
    <property type="term" value="F:lysophosphatidic acid acyltransferase activity"/>
    <property type="evidence" value="ECO:0007669"/>
    <property type="project" value="TreeGrafter"/>
</dbReference>
<proteinExistence type="inferred from homology"/>
<dbReference type="AlphaFoldDB" id="A0A7S2FG82"/>
<keyword evidence="4" id="KW-0812">Transmembrane</keyword>
<keyword evidence="5" id="KW-1133">Transmembrane helix</keyword>
<feature type="domain" description="Phospholipid/glycerol acyltransferase" evidence="9">
    <location>
        <begin position="39"/>
        <end position="100"/>
    </location>
</feature>
<organism evidence="10">
    <name type="scientific">Florenciella parvula</name>
    <dbReference type="NCBI Taxonomy" id="236787"/>
    <lineage>
        <taxon>Eukaryota</taxon>
        <taxon>Sar</taxon>
        <taxon>Stramenopiles</taxon>
        <taxon>Ochrophyta</taxon>
        <taxon>Dictyochophyceae</taxon>
        <taxon>Florenciellales</taxon>
        <taxon>Florenciella</taxon>
    </lineage>
</organism>